<dbReference type="Pfam" id="PF00561">
    <property type="entry name" value="Abhydrolase_1"/>
    <property type="match status" value="1"/>
</dbReference>
<comment type="caution">
    <text evidence="5">The sequence shown here is derived from an EMBL/GenBank/DDBJ whole genome shotgun (WGS) entry which is preliminary data.</text>
</comment>
<dbReference type="GO" id="GO:0016787">
    <property type="term" value="F:hydrolase activity"/>
    <property type="evidence" value="ECO:0007669"/>
    <property type="project" value="UniProtKB-KW"/>
</dbReference>
<evidence type="ECO:0000256" key="3">
    <source>
        <dbReference type="SAM" id="MobiDB-lite"/>
    </source>
</evidence>
<proteinExistence type="inferred from homology"/>
<dbReference type="InterPro" id="IPR029058">
    <property type="entry name" value="AB_hydrolase_fold"/>
</dbReference>
<evidence type="ECO:0000256" key="1">
    <source>
        <dbReference type="ARBA" id="ARBA00022801"/>
    </source>
</evidence>
<name>A0AAI8VF62_9PEZI</name>
<evidence type="ECO:0000313" key="5">
    <source>
        <dbReference type="EMBL" id="CAJ2503429.1"/>
    </source>
</evidence>
<evidence type="ECO:0000313" key="6">
    <source>
        <dbReference type="Proteomes" id="UP001295740"/>
    </source>
</evidence>
<evidence type="ECO:0000256" key="2">
    <source>
        <dbReference type="ARBA" id="ARBA00038334"/>
    </source>
</evidence>
<sequence length="348" mass="37061">MADQEPLKGFSSLTTSTHTTPSGSLLSFSHTPASQHKPGAPILLLLHGWPQSRYMWRYAIPPLAEKGYTLFVPDLPGYGDSTLATKAGASGSKHDRATVGESLLSAVRSVYAPDNTPSSATAAEETELNIILVGHDRGARVSQRLSTTPPPPDLNTNTKIRILGTMLIDIVPYTTQWANAAANPRAATSYFHWSFLPNAALSSAMIKAYGGARFCRAMMARSTGTNAPGVESLHADGAVDRYAELYEREAVIEGASADYAAGAAEDWEAERGDREAGRGMGGLVYVVYSEGFLGRVHGASEEIWKGFVGDGGRLETHGVGEGFGHYLPEEAPEVVNGHIGRFLGELGV</sequence>
<keyword evidence="6" id="KW-1185">Reference proteome</keyword>
<dbReference type="EMBL" id="CAUWAG010000006">
    <property type="protein sequence ID" value="CAJ2503429.1"/>
    <property type="molecule type" value="Genomic_DNA"/>
</dbReference>
<dbReference type="PRINTS" id="PR00412">
    <property type="entry name" value="EPOXHYDRLASE"/>
</dbReference>
<comment type="similarity">
    <text evidence="2">Belongs to the AB hydrolase superfamily. Epoxide hydrolase family.</text>
</comment>
<protein>
    <submittedName>
        <fullName evidence="5">Uu.00g108230.m01.CDS01</fullName>
    </submittedName>
</protein>
<reference evidence="5" key="1">
    <citation type="submission" date="2023-10" db="EMBL/GenBank/DDBJ databases">
        <authorList>
            <person name="Hackl T."/>
        </authorList>
    </citation>
    <scope>NUCLEOTIDE SEQUENCE</scope>
</reference>
<dbReference type="Gene3D" id="3.40.50.1820">
    <property type="entry name" value="alpha/beta hydrolase"/>
    <property type="match status" value="1"/>
</dbReference>
<keyword evidence="1" id="KW-0378">Hydrolase</keyword>
<organism evidence="5 6">
    <name type="scientific">Anthostomella pinea</name>
    <dbReference type="NCBI Taxonomy" id="933095"/>
    <lineage>
        <taxon>Eukaryota</taxon>
        <taxon>Fungi</taxon>
        <taxon>Dikarya</taxon>
        <taxon>Ascomycota</taxon>
        <taxon>Pezizomycotina</taxon>
        <taxon>Sordariomycetes</taxon>
        <taxon>Xylariomycetidae</taxon>
        <taxon>Xylariales</taxon>
        <taxon>Xylariaceae</taxon>
        <taxon>Anthostomella</taxon>
    </lineage>
</organism>
<dbReference type="AlphaFoldDB" id="A0AAI8VF62"/>
<evidence type="ECO:0000259" key="4">
    <source>
        <dbReference type="Pfam" id="PF00561"/>
    </source>
</evidence>
<dbReference type="PANTHER" id="PTHR43329">
    <property type="entry name" value="EPOXIDE HYDROLASE"/>
    <property type="match status" value="1"/>
</dbReference>
<dbReference type="InterPro" id="IPR000073">
    <property type="entry name" value="AB_hydrolase_1"/>
</dbReference>
<gene>
    <name evidence="5" type="ORF">KHLLAP_LOCUS3897</name>
</gene>
<dbReference type="SUPFAM" id="SSF53474">
    <property type="entry name" value="alpha/beta-Hydrolases"/>
    <property type="match status" value="1"/>
</dbReference>
<feature type="region of interest" description="Disordered" evidence="3">
    <location>
        <begin position="1"/>
        <end position="32"/>
    </location>
</feature>
<dbReference type="Proteomes" id="UP001295740">
    <property type="component" value="Unassembled WGS sequence"/>
</dbReference>
<feature type="compositionally biased region" description="Low complexity" evidence="3">
    <location>
        <begin position="11"/>
        <end position="27"/>
    </location>
</feature>
<dbReference type="InterPro" id="IPR000639">
    <property type="entry name" value="Epox_hydrolase-like"/>
</dbReference>
<accession>A0AAI8VF62</accession>
<feature type="domain" description="AB hydrolase-1" evidence="4">
    <location>
        <begin position="41"/>
        <end position="82"/>
    </location>
</feature>